<dbReference type="CDD" id="cd06529">
    <property type="entry name" value="S24_LexA-like"/>
    <property type="match status" value="1"/>
</dbReference>
<dbReference type="PROSITE" id="PS50943">
    <property type="entry name" value="HTH_CROC1"/>
    <property type="match status" value="1"/>
</dbReference>
<dbReference type="SUPFAM" id="SSF47413">
    <property type="entry name" value="lambda repressor-like DNA-binding domains"/>
    <property type="match status" value="1"/>
</dbReference>
<dbReference type="PANTHER" id="PTHR40661:SF3">
    <property type="entry name" value="FELS-1 PROPHAGE TRANSCRIPTIONAL REGULATOR"/>
    <property type="match status" value="1"/>
</dbReference>
<keyword evidence="1" id="KW-0805">Transcription regulation</keyword>
<dbReference type="Pfam" id="PF13443">
    <property type="entry name" value="HTH_26"/>
    <property type="match status" value="1"/>
</dbReference>
<keyword evidence="2" id="KW-0238">DNA-binding</keyword>
<dbReference type="GO" id="GO:0003677">
    <property type="term" value="F:DNA binding"/>
    <property type="evidence" value="ECO:0007669"/>
    <property type="project" value="UniProtKB-KW"/>
</dbReference>
<proteinExistence type="predicted"/>
<sequence length="225" mass="25619">MAFEHDTVQKNIKYLMEKEGIVSVTELSRKLKMQQSTLQRMLTGEVKDPKYITLKQIADFFRVSPIDLVECDLQQNPPQTVVDIDGDPYDLVFKEVPVLGNTQLGNGGYWSDLQYPVGNGDGYIRWPSYDKDVYALKCVGDSMVPRIKEGEFVIIEPGHIYHPGDEVLVVTEDGEVMVKTFLFERDGFYHLLPVNEDHAPVRILKSNVSRIQYVAGIAKPSLWRP</sequence>
<dbReference type="Proteomes" id="UP000856143">
    <property type="component" value="Unassembled WGS sequence"/>
</dbReference>
<evidence type="ECO:0000313" key="5">
    <source>
        <dbReference type="EMBL" id="HAT1684504.1"/>
    </source>
</evidence>
<dbReference type="InterPro" id="IPR015927">
    <property type="entry name" value="Peptidase_S24_S26A/B/C"/>
</dbReference>
<accession>A0AAN5LDI3</accession>
<dbReference type="Gene3D" id="1.10.260.40">
    <property type="entry name" value="lambda repressor-like DNA-binding domains"/>
    <property type="match status" value="1"/>
</dbReference>
<dbReference type="Gene3D" id="2.10.109.10">
    <property type="entry name" value="Umud Fragment, subunit A"/>
    <property type="match status" value="1"/>
</dbReference>
<dbReference type="InterPro" id="IPR001387">
    <property type="entry name" value="Cro/C1-type_HTH"/>
</dbReference>
<keyword evidence="3" id="KW-0804">Transcription</keyword>
<comment type="caution">
    <text evidence="5">The sequence shown here is derived from an EMBL/GenBank/DDBJ whole genome shotgun (WGS) entry which is preliminary data.</text>
</comment>
<dbReference type="Pfam" id="PF00717">
    <property type="entry name" value="Peptidase_S24"/>
    <property type="match status" value="1"/>
</dbReference>
<dbReference type="InterPro" id="IPR039418">
    <property type="entry name" value="LexA-like"/>
</dbReference>
<protein>
    <submittedName>
        <fullName evidence="5">Helix-turn-helix transcriptional regulator</fullName>
    </submittedName>
</protein>
<dbReference type="AlphaFoldDB" id="A0AAN5LDI3"/>
<dbReference type="InterPro" id="IPR010982">
    <property type="entry name" value="Lambda_DNA-bd_dom_sf"/>
</dbReference>
<evidence type="ECO:0000259" key="4">
    <source>
        <dbReference type="PROSITE" id="PS50943"/>
    </source>
</evidence>
<reference evidence="5" key="2">
    <citation type="submission" date="2020-11" db="EMBL/GenBank/DDBJ databases">
        <authorList>
            <consortium name="NCBI Pathogen Detection Project"/>
        </authorList>
    </citation>
    <scope>NUCLEOTIDE SEQUENCE</scope>
    <source>
        <strain evidence="5">R404</strain>
    </source>
</reference>
<reference evidence="5" key="1">
    <citation type="journal article" date="2018" name="Genome Biol.">
        <title>SKESA: strategic k-mer extension for scrupulous assemblies.</title>
        <authorList>
            <person name="Souvorov A."/>
            <person name="Agarwala R."/>
            <person name="Lipman D.J."/>
        </authorList>
    </citation>
    <scope>NUCLEOTIDE SEQUENCE</scope>
    <source>
        <strain evidence="5">R404</strain>
    </source>
</reference>
<evidence type="ECO:0000256" key="1">
    <source>
        <dbReference type="ARBA" id="ARBA00023015"/>
    </source>
</evidence>
<dbReference type="SMART" id="SM00530">
    <property type="entry name" value="HTH_XRE"/>
    <property type="match status" value="1"/>
</dbReference>
<dbReference type="PANTHER" id="PTHR40661">
    <property type="match status" value="1"/>
</dbReference>
<feature type="domain" description="HTH cro/C1-type" evidence="4">
    <location>
        <begin position="12"/>
        <end position="68"/>
    </location>
</feature>
<evidence type="ECO:0000256" key="2">
    <source>
        <dbReference type="ARBA" id="ARBA00023125"/>
    </source>
</evidence>
<evidence type="ECO:0000313" key="6">
    <source>
        <dbReference type="Proteomes" id="UP000856143"/>
    </source>
</evidence>
<evidence type="ECO:0000256" key="3">
    <source>
        <dbReference type="ARBA" id="ARBA00023163"/>
    </source>
</evidence>
<name>A0AAN5LDI3_KLEOX</name>
<gene>
    <name evidence="5" type="ORF">I8Y21_005297</name>
</gene>
<dbReference type="EMBL" id="DACSEO010000102">
    <property type="protein sequence ID" value="HAT1684504.1"/>
    <property type="molecule type" value="Genomic_DNA"/>
</dbReference>
<dbReference type="SUPFAM" id="SSF51306">
    <property type="entry name" value="LexA/Signal peptidase"/>
    <property type="match status" value="1"/>
</dbReference>
<organism evidence="5 6">
    <name type="scientific">Klebsiella oxytoca</name>
    <dbReference type="NCBI Taxonomy" id="571"/>
    <lineage>
        <taxon>Bacteria</taxon>
        <taxon>Pseudomonadati</taxon>
        <taxon>Pseudomonadota</taxon>
        <taxon>Gammaproteobacteria</taxon>
        <taxon>Enterobacterales</taxon>
        <taxon>Enterobacteriaceae</taxon>
        <taxon>Klebsiella/Raoultella group</taxon>
        <taxon>Klebsiella</taxon>
    </lineage>
</organism>
<dbReference type="InterPro" id="IPR036286">
    <property type="entry name" value="LexA/Signal_pep-like_sf"/>
</dbReference>